<feature type="domain" description="Rabaptin coiled-coil" evidence="3">
    <location>
        <begin position="20"/>
        <end position="129"/>
    </location>
</feature>
<reference evidence="4" key="1">
    <citation type="submission" date="2021-01" db="UniProtKB">
        <authorList>
            <consortium name="EnsemblMetazoa"/>
        </authorList>
    </citation>
    <scope>IDENTIFICATION</scope>
</reference>
<dbReference type="Proteomes" id="UP000594262">
    <property type="component" value="Unplaced"/>
</dbReference>
<dbReference type="GO" id="GO:0005096">
    <property type="term" value="F:GTPase activator activity"/>
    <property type="evidence" value="ECO:0007669"/>
    <property type="project" value="InterPro"/>
</dbReference>
<dbReference type="EnsemblMetazoa" id="CLYHEMT021071.2">
    <property type="protein sequence ID" value="CLYHEMP021071.2"/>
    <property type="gene ID" value="CLYHEMG021071"/>
</dbReference>
<dbReference type="AlphaFoldDB" id="A0A7M5XC03"/>
<feature type="compositionally biased region" description="Low complexity" evidence="2">
    <location>
        <begin position="777"/>
        <end position="787"/>
    </location>
</feature>
<dbReference type="InterPro" id="IPR018514">
    <property type="entry name" value="Rabaptin_CC"/>
</dbReference>
<feature type="compositionally biased region" description="Low complexity" evidence="2">
    <location>
        <begin position="504"/>
        <end position="517"/>
    </location>
</feature>
<feature type="coiled-coil region" evidence="1">
    <location>
        <begin position="598"/>
        <end position="646"/>
    </location>
</feature>
<dbReference type="PANTHER" id="PTHR31179:SF7">
    <property type="entry name" value="FYVE-TYPE DOMAIN-CONTAINING PROTEIN"/>
    <property type="match status" value="1"/>
</dbReference>
<keyword evidence="1" id="KW-0175">Coiled coil</keyword>
<dbReference type="GO" id="GO:0006897">
    <property type="term" value="P:endocytosis"/>
    <property type="evidence" value="ECO:0007669"/>
    <property type="project" value="InterPro"/>
</dbReference>
<dbReference type="RefSeq" id="XP_066921151.1">
    <property type="nucleotide sequence ID" value="XM_067065050.1"/>
</dbReference>
<keyword evidence="5" id="KW-1185">Reference proteome</keyword>
<name>A0A7M5XC03_9CNID</name>
<feature type="compositionally biased region" description="Polar residues" evidence="2">
    <location>
        <begin position="389"/>
        <end position="402"/>
    </location>
</feature>
<dbReference type="GO" id="GO:0008083">
    <property type="term" value="F:growth factor activity"/>
    <property type="evidence" value="ECO:0007669"/>
    <property type="project" value="InterPro"/>
</dbReference>
<dbReference type="EnsemblMetazoa" id="CLYHEMT021071.1">
    <property type="protein sequence ID" value="CLYHEMP021071.1"/>
    <property type="gene ID" value="CLYHEMG021071"/>
</dbReference>
<feature type="compositionally biased region" description="Polar residues" evidence="2">
    <location>
        <begin position="766"/>
        <end position="776"/>
    </location>
</feature>
<sequence length="798" mass="90975">MATAVTADEYKTKYEALVLEKNQMERDFGQKRAQFRQLYLDVEGKLKNEKEVVKQLEIQTKDLTKKNEDLKSENEGIRIAAQLSSEEQSQSMINSHQEEIASLQHIYQEHAKENQARLANQYEDERNKLIETIKQLENKLKNNDNKTLDSTIASLVENQEQQSLMSSLSNTFIKKVSSAGPPPKLKQDGTTTTKDQSLDVSQQLVQKDVDAWKSILAPLELEIQSLKSQLEEAKKNTQTTTITEQEMQEMKKVVDSERSARTDLEMYVAVLNTQKGVLQEDTDKLKRELHNVCRLFEQEKMSHGELKQTWKLANEQFLDQQTKLSFELDYTKKLLTPQQLEQVSKEVRQFKASQPSAQQTPKLNTTPKTKSRNELLGDFDPLGKKSNSKETLAQKASRSPATKKSDIKQPSMGESFFNALFPAASQAKQFNEYMQDMATTEKPLVLSSSSDSDSEDDLNRAIRAQNKQRYQQHHVVVDETGQEVIEDDKATPPRPQPLTPPPQSTTDVVDVADGGLLDENKKPLKKSNSSGDILSPTRQMLSADNSLHEKSLSQGDVSFNSTNRSLLTDEVDSKLSLNETGWSTMSSDNYYNNTCMMCQNYEKQLQLVQKDLLDVKHNETLLVTNLKTLQSDLDSEKEKFSSLERSIESVDVDTKSQINIYKTNQQEVDKQVTLLHSQFKRFQDDIVKEIKAMSEERDRALAEVAQNQNTSGEELSFEREEELKTEIMFLKDRMMAEQVDKEAIESVLQGDLKDARDQIVYLQQEVQTLRNGGNPHSRQQQQQQAARSQDEDPPLLTL</sequence>
<feature type="region of interest" description="Disordered" evidence="2">
    <location>
        <begin position="346"/>
        <end position="409"/>
    </location>
</feature>
<feature type="compositionally biased region" description="Polar residues" evidence="2">
    <location>
        <begin position="526"/>
        <end position="536"/>
    </location>
</feature>
<feature type="compositionally biased region" description="Polar residues" evidence="2">
    <location>
        <begin position="351"/>
        <end position="368"/>
    </location>
</feature>
<feature type="coiled-coil region" evidence="1">
    <location>
        <begin position="7"/>
        <end position="146"/>
    </location>
</feature>
<dbReference type="PRINTS" id="PR01432">
    <property type="entry name" value="RABAPTIN"/>
</dbReference>
<evidence type="ECO:0000313" key="5">
    <source>
        <dbReference type="Proteomes" id="UP000594262"/>
    </source>
</evidence>
<feature type="domain" description="Rabaptin coiled-coil" evidence="3">
    <location>
        <begin position="193"/>
        <end position="354"/>
    </location>
</feature>
<evidence type="ECO:0000313" key="4">
    <source>
        <dbReference type="EnsemblMetazoa" id="CLYHEMP021071.2"/>
    </source>
</evidence>
<dbReference type="InterPro" id="IPR003914">
    <property type="entry name" value="Rabaptin"/>
</dbReference>
<evidence type="ECO:0000256" key="2">
    <source>
        <dbReference type="SAM" id="MobiDB-lite"/>
    </source>
</evidence>
<feature type="region of interest" description="Disordered" evidence="2">
    <location>
        <begin position="766"/>
        <end position="798"/>
    </location>
</feature>
<evidence type="ECO:0000259" key="3">
    <source>
        <dbReference type="Pfam" id="PF03528"/>
    </source>
</evidence>
<dbReference type="OrthoDB" id="79940at2759"/>
<proteinExistence type="predicted"/>
<dbReference type="PANTHER" id="PTHR31179">
    <property type="entry name" value="RAB GTPASE-BINDING EFFECTOR PROTEIN"/>
    <property type="match status" value="1"/>
</dbReference>
<protein>
    <recommendedName>
        <fullName evidence="3">Rabaptin coiled-coil domain-containing protein</fullName>
    </recommendedName>
</protein>
<feature type="compositionally biased region" description="Pro residues" evidence="2">
    <location>
        <begin position="492"/>
        <end position="503"/>
    </location>
</feature>
<evidence type="ECO:0000256" key="1">
    <source>
        <dbReference type="SAM" id="Coils"/>
    </source>
</evidence>
<dbReference type="GeneID" id="136808523"/>
<feature type="region of interest" description="Disordered" evidence="2">
    <location>
        <begin position="483"/>
        <end position="536"/>
    </location>
</feature>
<dbReference type="Pfam" id="PF03528">
    <property type="entry name" value="Rabaptin"/>
    <property type="match status" value="2"/>
</dbReference>
<accession>A0A7M5XC03</accession>
<organism evidence="4 5">
    <name type="scientific">Clytia hemisphaerica</name>
    <dbReference type="NCBI Taxonomy" id="252671"/>
    <lineage>
        <taxon>Eukaryota</taxon>
        <taxon>Metazoa</taxon>
        <taxon>Cnidaria</taxon>
        <taxon>Hydrozoa</taxon>
        <taxon>Hydroidolina</taxon>
        <taxon>Leptothecata</taxon>
        <taxon>Obeliida</taxon>
        <taxon>Clytiidae</taxon>
        <taxon>Clytia</taxon>
    </lineage>
</organism>
<dbReference type="RefSeq" id="XP_066921152.1">
    <property type="nucleotide sequence ID" value="XM_067065051.1"/>
</dbReference>